<evidence type="ECO:0000313" key="9">
    <source>
        <dbReference type="EMBL" id="SHI55329.1"/>
    </source>
</evidence>
<protein>
    <submittedName>
        <fullName evidence="9">Carbohydrate ABC transporter membrane protein 1, CUT1 family (TC 3.A.1.1.-)</fullName>
    </submittedName>
</protein>
<evidence type="ECO:0000256" key="2">
    <source>
        <dbReference type="ARBA" id="ARBA00022448"/>
    </source>
</evidence>
<feature type="domain" description="ABC transmembrane type-1" evidence="8">
    <location>
        <begin position="82"/>
        <end position="292"/>
    </location>
</feature>
<keyword evidence="10" id="KW-1185">Reference proteome</keyword>
<reference evidence="9 10" key="1">
    <citation type="submission" date="2016-11" db="EMBL/GenBank/DDBJ databases">
        <authorList>
            <person name="Jaros S."/>
            <person name="Januszkiewicz K."/>
            <person name="Wedrychowicz H."/>
        </authorList>
    </citation>
    <scope>NUCLEOTIDE SEQUENCE [LARGE SCALE GENOMIC DNA]</scope>
    <source>
        <strain evidence="9 10">DSM 12906</strain>
    </source>
</reference>
<evidence type="ECO:0000256" key="5">
    <source>
        <dbReference type="ARBA" id="ARBA00022989"/>
    </source>
</evidence>
<dbReference type="RefSeq" id="WP_073186066.1">
    <property type="nucleotide sequence ID" value="NZ_FQZG01000008.1"/>
</dbReference>
<dbReference type="OrthoDB" id="5174895at2"/>
<gene>
    <name evidence="9" type="ORF">SAMN02745244_00596</name>
</gene>
<dbReference type="CDD" id="cd06261">
    <property type="entry name" value="TM_PBP2"/>
    <property type="match status" value="1"/>
</dbReference>
<feature type="transmembrane region" description="Helical" evidence="7">
    <location>
        <begin position="166"/>
        <end position="192"/>
    </location>
</feature>
<dbReference type="PANTHER" id="PTHR30193">
    <property type="entry name" value="ABC TRANSPORTER PERMEASE PROTEIN"/>
    <property type="match status" value="1"/>
</dbReference>
<dbReference type="SUPFAM" id="SSF161098">
    <property type="entry name" value="MetI-like"/>
    <property type="match status" value="1"/>
</dbReference>
<evidence type="ECO:0000256" key="1">
    <source>
        <dbReference type="ARBA" id="ARBA00004651"/>
    </source>
</evidence>
<keyword evidence="3" id="KW-1003">Cell membrane</keyword>
<comment type="similarity">
    <text evidence="7">Belongs to the binding-protein-dependent transport system permease family.</text>
</comment>
<feature type="transmembrane region" description="Helical" evidence="7">
    <location>
        <begin position="24"/>
        <end position="45"/>
    </location>
</feature>
<dbReference type="PROSITE" id="PS50928">
    <property type="entry name" value="ABC_TM1"/>
    <property type="match status" value="1"/>
</dbReference>
<dbReference type="STRING" id="1123357.SAMN02745244_00596"/>
<dbReference type="InterPro" id="IPR000515">
    <property type="entry name" value="MetI-like"/>
</dbReference>
<evidence type="ECO:0000313" key="10">
    <source>
        <dbReference type="Proteomes" id="UP000184512"/>
    </source>
</evidence>
<keyword evidence="2 7" id="KW-0813">Transport</keyword>
<feature type="transmembrane region" description="Helical" evidence="7">
    <location>
        <begin position="271"/>
        <end position="291"/>
    </location>
</feature>
<evidence type="ECO:0000259" key="8">
    <source>
        <dbReference type="PROSITE" id="PS50928"/>
    </source>
</evidence>
<feature type="transmembrane region" description="Helical" evidence="7">
    <location>
        <begin position="119"/>
        <end position="140"/>
    </location>
</feature>
<keyword evidence="6 7" id="KW-0472">Membrane</keyword>
<dbReference type="InterPro" id="IPR035906">
    <property type="entry name" value="MetI-like_sf"/>
</dbReference>
<name>A0A1M6C2U3_9ACTN</name>
<keyword evidence="4 7" id="KW-0812">Transmembrane</keyword>
<evidence type="ECO:0000256" key="6">
    <source>
        <dbReference type="ARBA" id="ARBA00023136"/>
    </source>
</evidence>
<comment type="subcellular location">
    <subcellularLocation>
        <location evidence="1 7">Cell membrane</location>
        <topology evidence="1 7">Multi-pass membrane protein</topology>
    </subcellularLocation>
</comment>
<accession>A0A1M6C2U3</accession>
<dbReference type="Gene3D" id="1.10.3720.10">
    <property type="entry name" value="MetI-like"/>
    <property type="match status" value="1"/>
</dbReference>
<organism evidence="9 10">
    <name type="scientific">Tessaracoccus bendigoensis DSM 12906</name>
    <dbReference type="NCBI Taxonomy" id="1123357"/>
    <lineage>
        <taxon>Bacteria</taxon>
        <taxon>Bacillati</taxon>
        <taxon>Actinomycetota</taxon>
        <taxon>Actinomycetes</taxon>
        <taxon>Propionibacteriales</taxon>
        <taxon>Propionibacteriaceae</taxon>
        <taxon>Tessaracoccus</taxon>
    </lineage>
</organism>
<keyword evidence="5 7" id="KW-1133">Transmembrane helix</keyword>
<feature type="transmembrane region" description="Helical" evidence="7">
    <location>
        <begin position="213"/>
        <end position="233"/>
    </location>
</feature>
<evidence type="ECO:0000256" key="7">
    <source>
        <dbReference type="RuleBase" id="RU363032"/>
    </source>
</evidence>
<dbReference type="InterPro" id="IPR051393">
    <property type="entry name" value="ABC_transporter_permease"/>
</dbReference>
<dbReference type="PANTHER" id="PTHR30193:SF37">
    <property type="entry name" value="INNER MEMBRANE ABC TRANSPORTER PERMEASE PROTEIN YCJO"/>
    <property type="match status" value="1"/>
</dbReference>
<dbReference type="GO" id="GO:0055085">
    <property type="term" value="P:transmembrane transport"/>
    <property type="evidence" value="ECO:0007669"/>
    <property type="project" value="InterPro"/>
</dbReference>
<dbReference type="AlphaFoldDB" id="A0A1M6C2U3"/>
<sequence length="304" mass="33238">MSATTQHRATAPQKSRHRRPVEPIYWVFLVPIIAVFTLFITYPAIEGFVMSFTNSMGFGDFDWIGARNYIALFQDENIVSSYAFTFLFAISTVVLVNVIAFFLALGLTSKIKLTNPLRAIFVIPMVISAIIYSYVFRFLFSNSLPELGQALGLETLSSSLLANESWAWLAIVLVCTWGSIPSAMLIYIAGFMTVPGEVYEASSIDGASPAKTLWHITLPLVAGYVGINVIVGFKDYLGVYDQIVALTDGGPGTATRSVAFTILRGFQGGDYAYQMANAAVFFVITIVIALIQLRVTQGRTKAAS</sequence>
<evidence type="ECO:0000256" key="4">
    <source>
        <dbReference type="ARBA" id="ARBA00022692"/>
    </source>
</evidence>
<dbReference type="Proteomes" id="UP000184512">
    <property type="component" value="Unassembled WGS sequence"/>
</dbReference>
<evidence type="ECO:0000256" key="3">
    <source>
        <dbReference type="ARBA" id="ARBA00022475"/>
    </source>
</evidence>
<dbReference type="GO" id="GO:0005886">
    <property type="term" value="C:plasma membrane"/>
    <property type="evidence" value="ECO:0007669"/>
    <property type="project" value="UniProtKB-SubCell"/>
</dbReference>
<dbReference type="EMBL" id="FQZG01000008">
    <property type="protein sequence ID" value="SHI55329.1"/>
    <property type="molecule type" value="Genomic_DNA"/>
</dbReference>
<dbReference type="Pfam" id="PF00528">
    <property type="entry name" value="BPD_transp_1"/>
    <property type="match status" value="1"/>
</dbReference>
<feature type="transmembrane region" description="Helical" evidence="7">
    <location>
        <begin position="82"/>
        <end position="107"/>
    </location>
</feature>
<proteinExistence type="inferred from homology"/>